<dbReference type="EMBL" id="CAJRAF010000002">
    <property type="protein sequence ID" value="CAG4998971.1"/>
    <property type="molecule type" value="Genomic_DNA"/>
</dbReference>
<name>A0A916JCJ0_9BACT</name>
<dbReference type="GO" id="GO:0005886">
    <property type="term" value="C:plasma membrane"/>
    <property type="evidence" value="ECO:0007669"/>
    <property type="project" value="UniProtKB-SubCell"/>
</dbReference>
<dbReference type="Gene3D" id="3.90.550.10">
    <property type="entry name" value="Spore Coat Polysaccharide Biosynthesis Protein SpsA, Chain A"/>
    <property type="match status" value="1"/>
</dbReference>
<evidence type="ECO:0000256" key="1">
    <source>
        <dbReference type="ARBA" id="ARBA00004236"/>
    </source>
</evidence>
<dbReference type="Proteomes" id="UP000680038">
    <property type="component" value="Unassembled WGS sequence"/>
</dbReference>
<accession>A0A916JCJ0</accession>
<proteinExistence type="predicted"/>
<keyword evidence="4" id="KW-0808">Transferase</keyword>
<dbReference type="RefSeq" id="WP_215238792.1">
    <property type="nucleotide sequence ID" value="NZ_CAJRAF010000002.1"/>
</dbReference>
<evidence type="ECO:0000313" key="8">
    <source>
        <dbReference type="Proteomes" id="UP000680038"/>
    </source>
</evidence>
<keyword evidence="2" id="KW-1003">Cell membrane</keyword>
<evidence type="ECO:0000256" key="5">
    <source>
        <dbReference type="ARBA" id="ARBA00023136"/>
    </source>
</evidence>
<comment type="caution">
    <text evidence="7">The sequence shown here is derived from an EMBL/GenBank/DDBJ whole genome shotgun (WGS) entry which is preliminary data.</text>
</comment>
<dbReference type="Pfam" id="PF00535">
    <property type="entry name" value="Glycos_transf_2"/>
    <property type="match status" value="1"/>
</dbReference>
<feature type="domain" description="Glycosyltransferase 2-like" evidence="6">
    <location>
        <begin position="46"/>
        <end position="171"/>
    </location>
</feature>
<dbReference type="AlphaFoldDB" id="A0A916JCJ0"/>
<keyword evidence="3" id="KW-0328">Glycosyltransferase</keyword>
<protein>
    <recommendedName>
        <fullName evidence="6">Glycosyltransferase 2-like domain-containing protein</fullName>
    </recommendedName>
</protein>
<dbReference type="PANTHER" id="PTHR43646">
    <property type="entry name" value="GLYCOSYLTRANSFERASE"/>
    <property type="match status" value="1"/>
</dbReference>
<dbReference type="InterPro" id="IPR001173">
    <property type="entry name" value="Glyco_trans_2-like"/>
</dbReference>
<dbReference type="SUPFAM" id="SSF53448">
    <property type="entry name" value="Nucleotide-diphospho-sugar transferases"/>
    <property type="match status" value="1"/>
</dbReference>
<dbReference type="CDD" id="cd00761">
    <property type="entry name" value="Glyco_tranf_GTA_type"/>
    <property type="match status" value="1"/>
</dbReference>
<comment type="subcellular location">
    <subcellularLocation>
        <location evidence="1">Cell membrane</location>
    </subcellularLocation>
</comment>
<reference evidence="7" key="1">
    <citation type="submission" date="2021-04" db="EMBL/GenBank/DDBJ databases">
        <authorList>
            <person name="Rodrigo-Torres L."/>
            <person name="Arahal R. D."/>
            <person name="Lucena T."/>
        </authorList>
    </citation>
    <scope>NUCLEOTIDE SEQUENCE</scope>
    <source>
        <strain evidence="7">CECT 9275</strain>
    </source>
</reference>
<keyword evidence="5" id="KW-0472">Membrane</keyword>
<evidence type="ECO:0000256" key="3">
    <source>
        <dbReference type="ARBA" id="ARBA00022676"/>
    </source>
</evidence>
<sequence length="287" mass="32963">MSLFSLPGWVKSHLYPQKKFSDLTDNEINELKRRISLFHSDQPDVSVVIPVWNEQDNIFRTLSSLSANVTRYKVEIIVINNNSSDRSQQVLDQLGVISYFEPRQGIPYARQHGLEKAKGKYHLCADADTLYPPQWIDLMVEPMVKDTHVKGVYGRYSFIPPEGSGRFGLWFYELITSVIIRIRKRKREYLNVYGFNMGLVTQTGLETGGFNTVTNRKYGGSVGSDFENDSEDGRMARNLRTKGILELVTHPKARVFTSSRRLMDDGSIWNAFKNRVKVQLRLAKEFA</sequence>
<dbReference type="InterPro" id="IPR029044">
    <property type="entry name" value="Nucleotide-diphossugar_trans"/>
</dbReference>
<evidence type="ECO:0000256" key="4">
    <source>
        <dbReference type="ARBA" id="ARBA00022679"/>
    </source>
</evidence>
<dbReference type="GO" id="GO:0016757">
    <property type="term" value="F:glycosyltransferase activity"/>
    <property type="evidence" value="ECO:0007669"/>
    <property type="project" value="UniProtKB-KW"/>
</dbReference>
<keyword evidence="8" id="KW-1185">Reference proteome</keyword>
<evidence type="ECO:0000256" key="2">
    <source>
        <dbReference type="ARBA" id="ARBA00022475"/>
    </source>
</evidence>
<evidence type="ECO:0000259" key="6">
    <source>
        <dbReference type="Pfam" id="PF00535"/>
    </source>
</evidence>
<evidence type="ECO:0000313" key="7">
    <source>
        <dbReference type="EMBL" id="CAG4998971.1"/>
    </source>
</evidence>
<dbReference type="PANTHER" id="PTHR43646:SF2">
    <property type="entry name" value="GLYCOSYLTRANSFERASE 2-LIKE DOMAIN-CONTAINING PROTEIN"/>
    <property type="match status" value="1"/>
</dbReference>
<organism evidence="7 8">
    <name type="scientific">Dyadobacter helix</name>
    <dbReference type="NCBI Taxonomy" id="2822344"/>
    <lineage>
        <taxon>Bacteria</taxon>
        <taxon>Pseudomonadati</taxon>
        <taxon>Bacteroidota</taxon>
        <taxon>Cytophagia</taxon>
        <taxon>Cytophagales</taxon>
        <taxon>Spirosomataceae</taxon>
        <taxon>Dyadobacter</taxon>
    </lineage>
</organism>
<gene>
    <name evidence="7" type="ORF">DYBT9275_02121</name>
</gene>